<feature type="transmembrane region" description="Helical" evidence="1">
    <location>
        <begin position="7"/>
        <end position="23"/>
    </location>
</feature>
<gene>
    <name evidence="2" type="ORF">STRIC_1770</name>
</gene>
<dbReference type="EMBL" id="AEUX02000007">
    <property type="protein sequence ID" value="EHI69267.1"/>
    <property type="molecule type" value="Genomic_DNA"/>
</dbReference>
<feature type="transmembrane region" description="Helical" evidence="1">
    <location>
        <begin position="29"/>
        <end position="49"/>
    </location>
</feature>
<accession>G5K4N3</accession>
<organism evidence="2 3">
    <name type="scientific">Streptococcus ictaluri 707-05</name>
    <dbReference type="NCBI Taxonomy" id="764299"/>
    <lineage>
        <taxon>Bacteria</taxon>
        <taxon>Bacillati</taxon>
        <taxon>Bacillota</taxon>
        <taxon>Bacilli</taxon>
        <taxon>Lactobacillales</taxon>
        <taxon>Streptococcaceae</taxon>
        <taxon>Streptococcus</taxon>
    </lineage>
</organism>
<dbReference type="AlphaFoldDB" id="G5K4N3"/>
<dbReference type="OrthoDB" id="2318048at2"/>
<feature type="transmembrane region" description="Helical" evidence="1">
    <location>
        <begin position="61"/>
        <end position="78"/>
    </location>
</feature>
<keyword evidence="1" id="KW-0812">Transmembrane</keyword>
<proteinExistence type="predicted"/>
<dbReference type="RefSeq" id="WP_008090343.1">
    <property type="nucleotide sequence ID" value="NZ_AEUX02000007.1"/>
</dbReference>
<keyword evidence="1" id="KW-1133">Transmembrane helix</keyword>
<keyword evidence="1" id="KW-0472">Membrane</keyword>
<protein>
    <submittedName>
        <fullName evidence="2">Uncharacterized protein</fullName>
    </submittedName>
</protein>
<dbReference type="Proteomes" id="UP000003330">
    <property type="component" value="Unassembled WGS sequence"/>
</dbReference>
<reference evidence="2 3" key="1">
    <citation type="journal article" date="2014" name="Int. J. Syst. Evol. Microbiol.">
        <title>Phylogenomics and the dynamic genome evolution of the genus Streptococcus.</title>
        <authorList>
            <consortium name="The Broad Institute Genome Sequencing Platform"/>
            <person name="Richards V.P."/>
            <person name="Palmer S.R."/>
            <person name="Pavinski Bitar P.D."/>
            <person name="Qin X."/>
            <person name="Weinstock G.M."/>
            <person name="Highlander S.K."/>
            <person name="Town C.D."/>
            <person name="Burne R.A."/>
            <person name="Stanhope M.J."/>
        </authorList>
    </citation>
    <scope>NUCLEOTIDE SEQUENCE [LARGE SCALE GENOMIC DNA]</scope>
    <source>
        <strain evidence="2 3">707-05</strain>
    </source>
</reference>
<evidence type="ECO:0000256" key="1">
    <source>
        <dbReference type="SAM" id="Phobius"/>
    </source>
</evidence>
<evidence type="ECO:0000313" key="2">
    <source>
        <dbReference type="EMBL" id="EHI69267.1"/>
    </source>
</evidence>
<keyword evidence="3" id="KW-1185">Reference proteome</keyword>
<sequence length="80" mass="9382">MSSQKAILIGSILGVLIYGLLHLPTYEWSFYQCLVVIGLGRLPFTYLWFKEDSLRAGIYSYVLYDYWLFALIIFFTLIPF</sequence>
<name>G5K4N3_9STRE</name>
<evidence type="ECO:0000313" key="3">
    <source>
        <dbReference type="Proteomes" id="UP000003330"/>
    </source>
</evidence>
<dbReference type="STRING" id="764299.STRIC_1770"/>
<comment type="caution">
    <text evidence="2">The sequence shown here is derived from an EMBL/GenBank/DDBJ whole genome shotgun (WGS) entry which is preliminary data.</text>
</comment>